<dbReference type="GO" id="GO:0030435">
    <property type="term" value="P:sporulation resulting in formation of a cellular spore"/>
    <property type="evidence" value="ECO:0007669"/>
    <property type="project" value="UniProtKB-KW"/>
</dbReference>
<keyword evidence="4" id="KW-0804">Transcription</keyword>
<dbReference type="InterPro" id="IPR021740">
    <property type="entry name" value="Velvet"/>
</dbReference>
<feature type="region of interest" description="Disordered" evidence="6">
    <location>
        <begin position="410"/>
        <end position="459"/>
    </location>
</feature>
<comment type="caution">
    <text evidence="8">The sequence shown here is derived from an EMBL/GenBank/DDBJ whole genome shotgun (WGS) entry which is preliminary data.</text>
</comment>
<feature type="compositionally biased region" description="Basic residues" evidence="6">
    <location>
        <begin position="420"/>
        <end position="429"/>
    </location>
</feature>
<dbReference type="Proteomes" id="UP000593566">
    <property type="component" value="Unassembled WGS sequence"/>
</dbReference>
<evidence type="ECO:0000313" key="9">
    <source>
        <dbReference type="Proteomes" id="UP000593566"/>
    </source>
</evidence>
<evidence type="ECO:0000313" key="8">
    <source>
        <dbReference type="EMBL" id="KAF6225069.1"/>
    </source>
</evidence>
<evidence type="ECO:0000256" key="4">
    <source>
        <dbReference type="ARBA" id="ARBA00023163"/>
    </source>
</evidence>
<proteinExistence type="predicted"/>
<feature type="domain" description="Velvet" evidence="7">
    <location>
        <begin position="219"/>
        <end position="420"/>
    </location>
</feature>
<dbReference type="Pfam" id="PF11754">
    <property type="entry name" value="Velvet"/>
    <property type="match status" value="2"/>
</dbReference>
<name>A0A8H6CKS8_9LECA</name>
<reference evidence="8 9" key="1">
    <citation type="journal article" date="2020" name="Genomics">
        <title>Complete, high-quality genomes from long-read metagenomic sequencing of two wolf lichen thalli reveals enigmatic genome architecture.</title>
        <authorList>
            <person name="McKenzie S.K."/>
            <person name="Walston R.F."/>
            <person name="Allen J.L."/>
        </authorList>
    </citation>
    <scope>NUCLEOTIDE SEQUENCE [LARGE SCALE GENOMIC DNA]</scope>
    <source>
        <strain evidence="8">WasteWater1</strain>
    </source>
</reference>
<protein>
    <recommendedName>
        <fullName evidence="7">Velvet domain-containing protein</fullName>
    </recommendedName>
</protein>
<comment type="subcellular location">
    <subcellularLocation>
        <location evidence="1">Nucleus</location>
    </subcellularLocation>
</comment>
<keyword evidence="5" id="KW-0539">Nucleus</keyword>
<dbReference type="GO" id="GO:0005634">
    <property type="term" value="C:nucleus"/>
    <property type="evidence" value="ECO:0007669"/>
    <property type="project" value="UniProtKB-SubCell"/>
</dbReference>
<feature type="region of interest" description="Disordered" evidence="6">
    <location>
        <begin position="1"/>
        <end position="75"/>
    </location>
</feature>
<feature type="region of interest" description="Disordered" evidence="6">
    <location>
        <begin position="89"/>
        <end position="122"/>
    </location>
</feature>
<evidence type="ECO:0000259" key="7">
    <source>
        <dbReference type="PROSITE" id="PS51821"/>
    </source>
</evidence>
<feature type="compositionally biased region" description="Polar residues" evidence="6">
    <location>
        <begin position="1"/>
        <end position="12"/>
    </location>
</feature>
<dbReference type="InterPro" id="IPR038491">
    <property type="entry name" value="Velvet_dom_sf"/>
</dbReference>
<dbReference type="AlphaFoldDB" id="A0A8H6CKS8"/>
<feature type="compositionally biased region" description="Basic residues" evidence="6">
    <location>
        <begin position="450"/>
        <end position="459"/>
    </location>
</feature>
<evidence type="ECO:0000256" key="3">
    <source>
        <dbReference type="ARBA" id="ARBA00023015"/>
    </source>
</evidence>
<accession>A0A8H6CKS8</accession>
<dbReference type="EMBL" id="JACCJB010000008">
    <property type="protein sequence ID" value="KAF6225069.1"/>
    <property type="molecule type" value="Genomic_DNA"/>
</dbReference>
<evidence type="ECO:0000256" key="5">
    <source>
        <dbReference type="ARBA" id="ARBA00023242"/>
    </source>
</evidence>
<dbReference type="PANTHER" id="PTHR33572">
    <property type="entry name" value="SPORE DEVELOPMENT REGULATOR VOSA"/>
    <property type="match status" value="1"/>
</dbReference>
<keyword evidence="9" id="KW-1185">Reference proteome</keyword>
<dbReference type="GeneID" id="59338656"/>
<dbReference type="PANTHER" id="PTHR33572:SF17">
    <property type="entry name" value="SEXUAL DEVELOPMENT REGULATOR VELC"/>
    <property type="match status" value="1"/>
</dbReference>
<evidence type="ECO:0000256" key="2">
    <source>
        <dbReference type="ARBA" id="ARBA00022969"/>
    </source>
</evidence>
<evidence type="ECO:0000256" key="1">
    <source>
        <dbReference type="ARBA" id="ARBA00004123"/>
    </source>
</evidence>
<keyword evidence="3" id="KW-0805">Transcription regulation</keyword>
<dbReference type="Gene3D" id="2.60.40.3960">
    <property type="entry name" value="Velvet domain"/>
    <property type="match status" value="1"/>
</dbReference>
<evidence type="ECO:0000256" key="6">
    <source>
        <dbReference type="SAM" id="MobiDB-lite"/>
    </source>
</evidence>
<feature type="region of interest" description="Disordered" evidence="6">
    <location>
        <begin position="172"/>
        <end position="215"/>
    </location>
</feature>
<dbReference type="PROSITE" id="PS51821">
    <property type="entry name" value="VELVET"/>
    <property type="match status" value="1"/>
</dbReference>
<feature type="compositionally biased region" description="Low complexity" evidence="6">
    <location>
        <begin position="181"/>
        <end position="194"/>
    </location>
</feature>
<sequence length="459" mass="49681">MSSRPPTSSAPSGQRDVYYPTRLASGYGMMAETHRPQSAAHTLPPPSTMQAASRHLPPPSHLEPSFVPQSPQVRPQYSDLPTRHYPVYERQSPLGQPPAQEFRPGWQTSAPPGLSGHVSSFPHPPLYPSKASYQSTNPGTVYEALSPVRYGTDEPPPEASLFNEGAYSTNTFPAGHSSHQSPASSYRSSITSSSGHGTGPMHFPKPASVFVETSSRPGDMTDRYMLTLRQQPIAARACGFGERDRRVIDPPPIVQLSLKDFNPKSSADIAELRWPFNIVHCALLSVPPQPSTYPPTSDVTAVPDPNQSNRVSRRLMGTLVASPFVGNDPEAPQSSEDNANLGCFFVFPDLSCRQNGHYRLRFTLMKVSMPNSSEDGQGSIAGSIDSDIFEVFSAKDFPGMRASTALTKELKRQGATVSVKKGKGQRKRGGSGSDKSSSDESDGASNSKAPKSRQKKKRA</sequence>
<keyword evidence="2" id="KW-0749">Sporulation</keyword>
<dbReference type="RefSeq" id="XP_037153936.1">
    <property type="nucleotide sequence ID" value="XM_037301119.1"/>
</dbReference>
<dbReference type="InterPro" id="IPR037525">
    <property type="entry name" value="Velvet_dom"/>
</dbReference>
<organism evidence="8 9">
    <name type="scientific">Letharia lupina</name>
    <dbReference type="NCBI Taxonomy" id="560253"/>
    <lineage>
        <taxon>Eukaryota</taxon>
        <taxon>Fungi</taxon>
        <taxon>Dikarya</taxon>
        <taxon>Ascomycota</taxon>
        <taxon>Pezizomycotina</taxon>
        <taxon>Lecanoromycetes</taxon>
        <taxon>OSLEUM clade</taxon>
        <taxon>Lecanoromycetidae</taxon>
        <taxon>Lecanorales</taxon>
        <taxon>Lecanorineae</taxon>
        <taxon>Parmeliaceae</taxon>
        <taxon>Letharia</taxon>
    </lineage>
</organism>
<gene>
    <name evidence="8" type="ORF">HO133_010264</name>
</gene>